<organism evidence="4 5">
    <name type="scientific">Extremus antarcticus</name>
    <dbReference type="NCBI Taxonomy" id="702011"/>
    <lineage>
        <taxon>Eukaryota</taxon>
        <taxon>Fungi</taxon>
        <taxon>Dikarya</taxon>
        <taxon>Ascomycota</taxon>
        <taxon>Pezizomycotina</taxon>
        <taxon>Dothideomycetes</taxon>
        <taxon>Dothideomycetidae</taxon>
        <taxon>Mycosphaerellales</taxon>
        <taxon>Extremaceae</taxon>
        <taxon>Extremus</taxon>
    </lineage>
</organism>
<feature type="region of interest" description="Disordered" evidence="2">
    <location>
        <begin position="1"/>
        <end position="63"/>
    </location>
</feature>
<feature type="compositionally biased region" description="Polar residues" evidence="2">
    <location>
        <begin position="41"/>
        <end position="51"/>
    </location>
</feature>
<keyword evidence="5" id="KW-1185">Reference proteome</keyword>
<feature type="compositionally biased region" description="Polar residues" evidence="2">
    <location>
        <begin position="19"/>
        <end position="31"/>
    </location>
</feature>
<dbReference type="InterPro" id="IPR039777">
    <property type="entry name" value="IFRD"/>
</dbReference>
<evidence type="ECO:0000256" key="2">
    <source>
        <dbReference type="SAM" id="MobiDB-lite"/>
    </source>
</evidence>
<dbReference type="AlphaFoldDB" id="A0AAJ0DR23"/>
<dbReference type="InterPro" id="IPR007701">
    <property type="entry name" value="Interferon-rel_develop_reg_N"/>
</dbReference>
<feature type="region of interest" description="Disordered" evidence="2">
    <location>
        <begin position="278"/>
        <end position="307"/>
    </location>
</feature>
<accession>A0AAJ0DR23</accession>
<feature type="compositionally biased region" description="Acidic residues" evidence="2">
    <location>
        <begin position="279"/>
        <end position="291"/>
    </location>
</feature>
<sequence>MNRRELLAGKTVSKKAKSRTSTPNASRQGTPYHSDDEGETSDTTQWSSNSIDDLIADSRDDTPPDEWTVYLDKHISELLDRKRSSVQGREDSLHSFNVGLTRHFGKEEIKSKMNELIPSMLKSVKSGQTERETVLALKALALMLITDPSESFYDTVAGPVKSIVTDAQHPTSKIAGIHVLSIATFYGGATVEETESVMDFFLEIASSDGSAIDEADNAEIVVTALQEWGFLATQLEDLEESTEVAMETFVDQLDSGDAGVLIAAGDNIALMYEKSFTEAESDDEVEEDETENQLHANGNSNSGNGDMMVKRYTVYRQKHRLEQQLAELAKASSKRLSKKHRKSLHMTFTDILHTVEKPTRGPRYSTALDEDGNEMGSRLKISVQSGGKMTIDKWWKLHRLNALKRLLQGGFLEHYENNQVVFDTLPVEVENE</sequence>
<dbReference type="Gene3D" id="1.25.10.10">
    <property type="entry name" value="Leucine-rich Repeat Variant"/>
    <property type="match status" value="1"/>
</dbReference>
<protein>
    <recommendedName>
        <fullName evidence="3">Interferon-related developmental regulator N-terminal domain-containing protein</fullName>
    </recommendedName>
</protein>
<feature type="domain" description="Interferon-related developmental regulator N-terminal" evidence="3">
    <location>
        <begin position="47"/>
        <end position="356"/>
    </location>
</feature>
<evidence type="ECO:0000256" key="1">
    <source>
        <dbReference type="ARBA" id="ARBA00008828"/>
    </source>
</evidence>
<dbReference type="SUPFAM" id="SSF48371">
    <property type="entry name" value="ARM repeat"/>
    <property type="match status" value="1"/>
</dbReference>
<comment type="caution">
    <text evidence="4">The sequence shown here is derived from an EMBL/GenBank/DDBJ whole genome shotgun (WGS) entry which is preliminary data.</text>
</comment>
<dbReference type="PANTHER" id="PTHR12354:SF1">
    <property type="entry name" value="INTERFERON-RELATED DEVELOPMENTAL REGULATOR 1"/>
    <property type="match status" value="1"/>
</dbReference>
<dbReference type="InterPro" id="IPR016024">
    <property type="entry name" value="ARM-type_fold"/>
</dbReference>
<name>A0AAJ0DR23_9PEZI</name>
<dbReference type="EMBL" id="JAWDJX010000011">
    <property type="protein sequence ID" value="KAK3054625.1"/>
    <property type="molecule type" value="Genomic_DNA"/>
</dbReference>
<evidence type="ECO:0000313" key="4">
    <source>
        <dbReference type="EMBL" id="KAK3054625.1"/>
    </source>
</evidence>
<evidence type="ECO:0000259" key="3">
    <source>
        <dbReference type="Pfam" id="PF05004"/>
    </source>
</evidence>
<evidence type="ECO:0000313" key="5">
    <source>
        <dbReference type="Proteomes" id="UP001271007"/>
    </source>
</evidence>
<dbReference type="Pfam" id="PF05004">
    <property type="entry name" value="IFRD"/>
    <property type="match status" value="1"/>
</dbReference>
<comment type="similarity">
    <text evidence="1">Belongs to the IFRD family.</text>
</comment>
<reference evidence="4" key="1">
    <citation type="submission" date="2023-04" db="EMBL/GenBank/DDBJ databases">
        <title>Black Yeasts Isolated from many extreme environments.</title>
        <authorList>
            <person name="Coleine C."/>
            <person name="Stajich J.E."/>
            <person name="Selbmann L."/>
        </authorList>
    </citation>
    <scope>NUCLEOTIDE SEQUENCE</scope>
    <source>
        <strain evidence="4">CCFEE 5312</strain>
    </source>
</reference>
<proteinExistence type="inferred from homology"/>
<dbReference type="InterPro" id="IPR011989">
    <property type="entry name" value="ARM-like"/>
</dbReference>
<dbReference type="PANTHER" id="PTHR12354">
    <property type="entry name" value="INTERFERON-RELATED DEVELOPMENTAL REGULATOR"/>
    <property type="match status" value="1"/>
</dbReference>
<gene>
    <name evidence="4" type="ORF">LTR09_004354</name>
</gene>
<dbReference type="Proteomes" id="UP001271007">
    <property type="component" value="Unassembled WGS sequence"/>
</dbReference>